<dbReference type="PANTHER" id="PTHR33055:SF13">
    <property type="entry name" value="TRANSPOSASE"/>
    <property type="match status" value="1"/>
</dbReference>
<feature type="domain" description="Transposase IS116/IS110/IS902 C-terminal" evidence="3">
    <location>
        <begin position="207"/>
        <end position="291"/>
    </location>
</feature>
<reference evidence="4 6" key="1">
    <citation type="submission" date="2011-03" db="EMBL/GenBank/DDBJ databases">
        <title>The complete genome of Archaeoglobus veneficus SNP6.</title>
        <authorList>
            <consortium name="US DOE Joint Genome Institute (JGI-PGF)"/>
            <person name="Lucas S."/>
            <person name="Copeland A."/>
            <person name="Lapidus A."/>
            <person name="Bruce D."/>
            <person name="Goodwin L."/>
            <person name="Pitluck S."/>
            <person name="Kyrpides N."/>
            <person name="Mavromatis K."/>
            <person name="Pagani I."/>
            <person name="Ivanova N."/>
            <person name="Mikhailova N."/>
            <person name="Lu M."/>
            <person name="Detter J.C."/>
            <person name="Tapia R."/>
            <person name="Han C."/>
            <person name="Land M."/>
            <person name="Hauser L."/>
            <person name="Markowitz V."/>
            <person name="Cheng J.-F."/>
            <person name="Hugenholtz P."/>
            <person name="Woyke T."/>
            <person name="Wu D."/>
            <person name="Spring S."/>
            <person name="Brambilla E."/>
            <person name="Klenk H.-P."/>
            <person name="Eisen J.A."/>
        </authorList>
    </citation>
    <scope>NUCLEOTIDE SEQUENCE [LARGE SCALE GENOMIC DNA]</scope>
    <source>
        <strain>SNP6</strain>
    </source>
</reference>
<dbReference type="HOGENOM" id="CLU_036902_1_0_2"/>
<dbReference type="Pfam" id="PF02371">
    <property type="entry name" value="Transposase_20"/>
    <property type="match status" value="1"/>
</dbReference>
<evidence type="ECO:0000259" key="2">
    <source>
        <dbReference type="Pfam" id="PF01548"/>
    </source>
</evidence>
<dbReference type="KEGG" id="ave:Arcve_1601"/>
<sequence length="344" mass="39613">MGGSRVYVGVDVHKNFSFVCAMKENGEIILEKKVRTEELEKFLENIPGNRTIILEPTTTAINLARKLRKKNEVLLSHPYKTKLIAESKKKTDRVDAKVLADLARTNFLPTAYLPPDEIMELREIIRERIRLKKLSTSTKNRIHSILAKNGIKYDGNLFNSEGREFLNSLNNEWIDRYLRILSSIENEIKEIDKEIRQKCLENEETVLLTTIPGIGYFSALLIYAEIGDIKRFPNSKKLCSYAGLVPSTRQSGNKTITGRITKEGNKLLRWVLVQCAFVAIRKDERFRQFYERIKQRKGSQKAIVATARKLLTVVYAVLRDKKPYISYTPTSYYGEECTPVTNWA</sequence>
<dbReference type="Proteomes" id="UP000008136">
    <property type="component" value="Chromosome"/>
</dbReference>
<dbReference type="eggNOG" id="arCOG03585">
    <property type="taxonomic scope" value="Archaea"/>
</dbReference>
<dbReference type="RefSeq" id="WP_013682782.1">
    <property type="nucleotide sequence ID" value="NC_015320.1"/>
</dbReference>
<dbReference type="GO" id="GO:0003677">
    <property type="term" value="F:DNA binding"/>
    <property type="evidence" value="ECO:0007669"/>
    <property type="project" value="InterPro"/>
</dbReference>
<dbReference type="GO" id="GO:0004803">
    <property type="term" value="F:transposase activity"/>
    <property type="evidence" value="ECO:0007669"/>
    <property type="project" value="InterPro"/>
</dbReference>
<dbReference type="EMBL" id="CP002588">
    <property type="protein sequence ID" value="AEA47601.1"/>
    <property type="molecule type" value="Genomic_DNA"/>
</dbReference>
<dbReference type="InterPro" id="IPR003346">
    <property type="entry name" value="Transposase_20"/>
</dbReference>
<dbReference type="NCBIfam" id="NF033542">
    <property type="entry name" value="transpos_IS110"/>
    <property type="match status" value="1"/>
</dbReference>
<dbReference type="STRING" id="693661.Arcve_0064"/>
<organism evidence="4 6">
    <name type="scientific">Archaeoglobus veneficus (strain DSM 11195 / SNP6)</name>
    <dbReference type="NCBI Taxonomy" id="693661"/>
    <lineage>
        <taxon>Archaea</taxon>
        <taxon>Methanobacteriati</taxon>
        <taxon>Methanobacteriota</taxon>
        <taxon>Archaeoglobi</taxon>
        <taxon>Archaeoglobales</taxon>
        <taxon>Archaeoglobaceae</taxon>
        <taxon>Archaeoglobus</taxon>
    </lineage>
</organism>
<dbReference type="InterPro" id="IPR047650">
    <property type="entry name" value="Transpos_IS110"/>
</dbReference>
<keyword evidence="6" id="KW-1185">Reference proteome</keyword>
<dbReference type="GO" id="GO:0006313">
    <property type="term" value="P:DNA transposition"/>
    <property type="evidence" value="ECO:0007669"/>
    <property type="project" value="InterPro"/>
</dbReference>
<proteinExistence type="predicted"/>
<protein>
    <submittedName>
        <fullName evidence="4">Transposase IS116/IS110/IS902 family protein</fullName>
    </submittedName>
</protein>
<name>F2KMT2_ARCVS</name>
<evidence type="ECO:0000313" key="6">
    <source>
        <dbReference type="Proteomes" id="UP000008136"/>
    </source>
</evidence>
<evidence type="ECO:0000259" key="3">
    <source>
        <dbReference type="Pfam" id="PF02371"/>
    </source>
</evidence>
<feature type="coiled-coil region" evidence="1">
    <location>
        <begin position="174"/>
        <end position="201"/>
    </location>
</feature>
<dbReference type="Pfam" id="PF01548">
    <property type="entry name" value="DEDD_Tnp_IS110"/>
    <property type="match status" value="1"/>
</dbReference>
<accession>F2KMT2</accession>
<dbReference type="OrthoDB" id="191749at2157"/>
<dbReference type="PANTHER" id="PTHR33055">
    <property type="entry name" value="TRANSPOSASE FOR INSERTION SEQUENCE ELEMENT IS1111A"/>
    <property type="match status" value="1"/>
</dbReference>
<gene>
    <name evidence="4" type="ordered locus">Arcve_0064</name>
    <name evidence="5" type="ordered locus">Arcve_1601</name>
</gene>
<evidence type="ECO:0000313" key="5">
    <source>
        <dbReference type="EMBL" id="AEA47601.1"/>
    </source>
</evidence>
<dbReference type="GeneID" id="10394726"/>
<evidence type="ECO:0000313" key="4">
    <source>
        <dbReference type="EMBL" id="AEA46106.1"/>
    </source>
</evidence>
<dbReference type="KEGG" id="ave:Arcve_0064"/>
<dbReference type="InterPro" id="IPR002525">
    <property type="entry name" value="Transp_IS110-like_N"/>
</dbReference>
<dbReference type="AlphaFoldDB" id="F2KMT2"/>
<dbReference type="EMBL" id="CP002588">
    <property type="protein sequence ID" value="AEA46106.1"/>
    <property type="molecule type" value="Genomic_DNA"/>
</dbReference>
<evidence type="ECO:0000256" key="1">
    <source>
        <dbReference type="SAM" id="Coils"/>
    </source>
</evidence>
<keyword evidence="1" id="KW-0175">Coiled coil</keyword>
<feature type="domain" description="Transposase IS110-like N-terminal" evidence="2">
    <location>
        <begin position="8"/>
        <end position="147"/>
    </location>
</feature>